<protein>
    <submittedName>
        <fullName evidence="2">Cupin domain protein</fullName>
    </submittedName>
</protein>
<dbReference type="InterPro" id="IPR014710">
    <property type="entry name" value="RmlC-like_jellyroll"/>
</dbReference>
<feature type="domain" description="Cupin type-2" evidence="1">
    <location>
        <begin position="93"/>
        <end position="152"/>
    </location>
</feature>
<dbReference type="STRING" id="1447782.SAMN05444417_2021"/>
<gene>
    <name evidence="2" type="ORF">SAMN05444417_2021</name>
</gene>
<dbReference type="EMBL" id="FQYO01000003">
    <property type="protein sequence ID" value="SHI85439.1"/>
    <property type="molecule type" value="Genomic_DNA"/>
</dbReference>
<evidence type="ECO:0000313" key="2">
    <source>
        <dbReference type="EMBL" id="SHI85439.1"/>
    </source>
</evidence>
<organism evidence="2 3">
    <name type="scientific">Wenxinia saemankumensis</name>
    <dbReference type="NCBI Taxonomy" id="1447782"/>
    <lineage>
        <taxon>Bacteria</taxon>
        <taxon>Pseudomonadati</taxon>
        <taxon>Pseudomonadota</taxon>
        <taxon>Alphaproteobacteria</taxon>
        <taxon>Rhodobacterales</taxon>
        <taxon>Roseobacteraceae</taxon>
        <taxon>Wenxinia</taxon>
    </lineage>
</organism>
<sequence length="179" mass="18197">MSDAARIDTVQIGTGQIGTGQIGTAPPANAGIAPAPVPDAASLMQALPAAMACIANADHLPLEGGEDPAFGSVRWRTLFSADRTPTADFVLGVAEFGPAGTLAAHRHDPAEFYFGLSGSGIVTIDGIPHAIGPGIALFVPAGAEHATLAGGDGLRFLYGFARDRFSDVVYRFSAPPEAG</sequence>
<accession>A0A1M6EJ53</accession>
<dbReference type="InterPro" id="IPR011051">
    <property type="entry name" value="RmlC_Cupin_sf"/>
</dbReference>
<dbReference type="OrthoDB" id="5592106at2"/>
<dbReference type="InterPro" id="IPR013096">
    <property type="entry name" value="Cupin_2"/>
</dbReference>
<name>A0A1M6EJ53_9RHOB</name>
<keyword evidence="3" id="KW-1185">Reference proteome</keyword>
<dbReference type="RefSeq" id="WP_083601318.1">
    <property type="nucleotide sequence ID" value="NZ_FQYO01000003.1"/>
</dbReference>
<dbReference type="SUPFAM" id="SSF51182">
    <property type="entry name" value="RmlC-like cupins"/>
    <property type="match status" value="1"/>
</dbReference>
<reference evidence="2 3" key="1">
    <citation type="submission" date="2016-11" db="EMBL/GenBank/DDBJ databases">
        <authorList>
            <person name="Jaros S."/>
            <person name="Januszkiewicz K."/>
            <person name="Wedrychowicz H."/>
        </authorList>
    </citation>
    <scope>NUCLEOTIDE SEQUENCE [LARGE SCALE GENOMIC DNA]</scope>
    <source>
        <strain evidence="2 3">DSM 100565</strain>
    </source>
</reference>
<evidence type="ECO:0000259" key="1">
    <source>
        <dbReference type="Pfam" id="PF07883"/>
    </source>
</evidence>
<dbReference type="Proteomes" id="UP000184292">
    <property type="component" value="Unassembled WGS sequence"/>
</dbReference>
<proteinExistence type="predicted"/>
<evidence type="ECO:0000313" key="3">
    <source>
        <dbReference type="Proteomes" id="UP000184292"/>
    </source>
</evidence>
<dbReference type="AlphaFoldDB" id="A0A1M6EJ53"/>
<dbReference type="Pfam" id="PF07883">
    <property type="entry name" value="Cupin_2"/>
    <property type="match status" value="1"/>
</dbReference>
<dbReference type="Gene3D" id="2.60.120.10">
    <property type="entry name" value="Jelly Rolls"/>
    <property type="match status" value="1"/>
</dbReference>